<evidence type="ECO:0000313" key="3">
    <source>
        <dbReference type="EMBL" id="GFC67866.1"/>
    </source>
</evidence>
<feature type="non-terminal residue" evidence="3">
    <location>
        <position position="1"/>
    </location>
</feature>
<organism evidence="3">
    <name type="scientific">Tanacetum cinerariifolium</name>
    <name type="common">Dalmatian daisy</name>
    <name type="synonym">Chrysanthemum cinerariifolium</name>
    <dbReference type="NCBI Taxonomy" id="118510"/>
    <lineage>
        <taxon>Eukaryota</taxon>
        <taxon>Viridiplantae</taxon>
        <taxon>Streptophyta</taxon>
        <taxon>Embryophyta</taxon>
        <taxon>Tracheophyta</taxon>
        <taxon>Spermatophyta</taxon>
        <taxon>Magnoliopsida</taxon>
        <taxon>eudicotyledons</taxon>
        <taxon>Gunneridae</taxon>
        <taxon>Pentapetalae</taxon>
        <taxon>asterids</taxon>
        <taxon>campanulids</taxon>
        <taxon>Asterales</taxon>
        <taxon>Asteraceae</taxon>
        <taxon>Asteroideae</taxon>
        <taxon>Anthemideae</taxon>
        <taxon>Anthemidinae</taxon>
        <taxon>Tanacetum</taxon>
    </lineage>
</organism>
<feature type="domain" description="Retrovirus-related Pol polyprotein from transposon TNT 1-94-like beta-barrel" evidence="2">
    <location>
        <begin position="12"/>
        <end position="56"/>
    </location>
</feature>
<dbReference type="EMBL" id="BKCJ011017449">
    <property type="protein sequence ID" value="GFC67866.1"/>
    <property type="molecule type" value="Genomic_DNA"/>
</dbReference>
<evidence type="ECO:0000259" key="2">
    <source>
        <dbReference type="Pfam" id="PF22936"/>
    </source>
</evidence>
<sequence length="179" mass="19720">CSSQNNIDDKGYWDSGCSRHMTCNISYLSDFEPFDGGYVSFGQGGYKIIGKGTIKTVNAGTISTNHSGTKDAANQEVRKNESYLRYILLPNWAHDALLETTSSKPYKESSTQVPEGSGNPNPTASTFNPSAEQIETLTVESPIPTISSLVPTAPLVKQDLFQKELLIKKKPHPWTTFYH</sequence>
<reference evidence="3" key="1">
    <citation type="journal article" date="2019" name="Sci. Rep.">
        <title>Draft genome of Tanacetum cinerariifolium, the natural source of mosquito coil.</title>
        <authorList>
            <person name="Yamashiro T."/>
            <person name="Shiraishi A."/>
            <person name="Satake H."/>
            <person name="Nakayama K."/>
        </authorList>
    </citation>
    <scope>NUCLEOTIDE SEQUENCE</scope>
</reference>
<accession>A0A699QQ48</accession>
<protein>
    <recommendedName>
        <fullName evidence="2">Retrovirus-related Pol polyprotein from transposon TNT 1-94-like beta-barrel domain-containing protein</fullName>
    </recommendedName>
</protein>
<evidence type="ECO:0000256" key="1">
    <source>
        <dbReference type="SAM" id="MobiDB-lite"/>
    </source>
</evidence>
<dbReference type="AlphaFoldDB" id="A0A699QQ48"/>
<name>A0A699QQ48_TANCI</name>
<dbReference type="InterPro" id="IPR054722">
    <property type="entry name" value="PolX-like_BBD"/>
</dbReference>
<feature type="region of interest" description="Disordered" evidence="1">
    <location>
        <begin position="104"/>
        <end position="128"/>
    </location>
</feature>
<proteinExistence type="predicted"/>
<gene>
    <name evidence="3" type="ORF">Tci_839836</name>
</gene>
<comment type="caution">
    <text evidence="3">The sequence shown here is derived from an EMBL/GenBank/DDBJ whole genome shotgun (WGS) entry which is preliminary data.</text>
</comment>
<dbReference type="Pfam" id="PF22936">
    <property type="entry name" value="Pol_BBD"/>
    <property type="match status" value="1"/>
</dbReference>